<evidence type="ECO:0000256" key="5">
    <source>
        <dbReference type="ARBA" id="ARBA00022827"/>
    </source>
</evidence>
<evidence type="ECO:0000256" key="1">
    <source>
        <dbReference type="ARBA" id="ARBA00001974"/>
    </source>
</evidence>
<feature type="domain" description="FAD/NAD(P)-binding" evidence="9">
    <location>
        <begin position="8"/>
        <end position="126"/>
    </location>
</feature>
<keyword evidence="8" id="KW-0496">Mitochondrion</keyword>
<keyword evidence="7" id="KW-0560">Oxidoreductase</keyword>
<keyword evidence="6" id="KW-0809">Transit peptide</keyword>
<evidence type="ECO:0000259" key="9">
    <source>
        <dbReference type="Pfam" id="PF07992"/>
    </source>
</evidence>
<gene>
    <name evidence="10" type="ORF">MNBD_GAMMA17-237</name>
</gene>
<name>A0A3B0ZL41_9ZZZZ</name>
<dbReference type="GO" id="GO:0048038">
    <property type="term" value="F:quinone binding"/>
    <property type="evidence" value="ECO:0007669"/>
    <property type="project" value="UniProtKB-KW"/>
</dbReference>
<dbReference type="InterPro" id="IPR023753">
    <property type="entry name" value="FAD/NAD-binding_dom"/>
</dbReference>
<dbReference type="SUPFAM" id="SSF51905">
    <property type="entry name" value="FAD/NAD(P)-binding domain"/>
    <property type="match status" value="2"/>
</dbReference>
<reference evidence="10" key="1">
    <citation type="submission" date="2018-06" db="EMBL/GenBank/DDBJ databases">
        <authorList>
            <person name="Zhirakovskaya E."/>
        </authorList>
    </citation>
    <scope>NUCLEOTIDE SEQUENCE</scope>
</reference>
<evidence type="ECO:0000256" key="3">
    <source>
        <dbReference type="ARBA" id="ARBA00022630"/>
    </source>
</evidence>
<keyword evidence="4" id="KW-0874">Quinone</keyword>
<evidence type="ECO:0000256" key="4">
    <source>
        <dbReference type="ARBA" id="ARBA00022719"/>
    </source>
</evidence>
<dbReference type="InterPro" id="IPR015904">
    <property type="entry name" value="Sulphide_quinone_reductase"/>
</dbReference>
<comment type="cofactor">
    <cofactor evidence="1">
        <name>FAD</name>
        <dbReference type="ChEBI" id="CHEBI:57692"/>
    </cofactor>
</comment>
<dbReference type="PANTHER" id="PTHR10632">
    <property type="entry name" value="SULFIDE:QUINONE OXIDOREDUCTASE"/>
    <property type="match status" value="1"/>
</dbReference>
<accession>A0A3B0ZL41</accession>
<dbReference type="AlphaFoldDB" id="A0A3B0ZL41"/>
<proteinExistence type="predicted"/>
<dbReference type="PANTHER" id="PTHR10632:SF2">
    <property type="entry name" value="SULFIDE:QUINONE OXIDOREDUCTASE, MITOCHONDRIAL"/>
    <property type="match status" value="1"/>
</dbReference>
<dbReference type="GO" id="GO:0005739">
    <property type="term" value="C:mitochondrion"/>
    <property type="evidence" value="ECO:0007669"/>
    <property type="project" value="UniProtKB-SubCell"/>
</dbReference>
<dbReference type="GO" id="GO:0070224">
    <property type="term" value="F:sulfide:quinone oxidoreductase activity"/>
    <property type="evidence" value="ECO:0007669"/>
    <property type="project" value="TreeGrafter"/>
</dbReference>
<dbReference type="GO" id="GO:0070221">
    <property type="term" value="P:sulfide oxidation, using sulfide:quinone oxidoreductase"/>
    <property type="evidence" value="ECO:0007669"/>
    <property type="project" value="TreeGrafter"/>
</dbReference>
<dbReference type="FunFam" id="3.50.50.60:FF:000034">
    <property type="entry name" value="sulfide:quinone oxidoreductase, mitochondrial"/>
    <property type="match status" value="1"/>
</dbReference>
<dbReference type="InterPro" id="IPR036188">
    <property type="entry name" value="FAD/NAD-bd_sf"/>
</dbReference>
<dbReference type="Pfam" id="PF07992">
    <property type="entry name" value="Pyr_redox_2"/>
    <property type="match status" value="1"/>
</dbReference>
<evidence type="ECO:0000256" key="2">
    <source>
        <dbReference type="ARBA" id="ARBA00004173"/>
    </source>
</evidence>
<protein>
    <submittedName>
        <fullName evidence="10">Sulfide:quinone oxidoreductase, Type II</fullName>
    </submittedName>
</protein>
<evidence type="ECO:0000256" key="7">
    <source>
        <dbReference type="ARBA" id="ARBA00023002"/>
    </source>
</evidence>
<evidence type="ECO:0000313" key="10">
    <source>
        <dbReference type="EMBL" id="VAW88092.1"/>
    </source>
</evidence>
<dbReference type="Gene3D" id="3.50.50.60">
    <property type="entry name" value="FAD/NAD(P)-binding domain"/>
    <property type="match status" value="2"/>
</dbReference>
<organism evidence="10">
    <name type="scientific">hydrothermal vent metagenome</name>
    <dbReference type="NCBI Taxonomy" id="652676"/>
    <lineage>
        <taxon>unclassified sequences</taxon>
        <taxon>metagenomes</taxon>
        <taxon>ecological metagenomes</taxon>
    </lineage>
</organism>
<evidence type="ECO:0000256" key="6">
    <source>
        <dbReference type="ARBA" id="ARBA00022946"/>
    </source>
</evidence>
<evidence type="ECO:0000256" key="8">
    <source>
        <dbReference type="ARBA" id="ARBA00023128"/>
    </source>
</evidence>
<keyword evidence="3" id="KW-0285">Flavoprotein</keyword>
<dbReference type="EMBL" id="UOFQ01000089">
    <property type="protein sequence ID" value="VAW88092.1"/>
    <property type="molecule type" value="Genomic_DNA"/>
</dbReference>
<sequence>MAEETRHKVVIIGGGTGGIAVAAHLLKAVENLDVAIVEPADTHYYQPGWTFVGAGIIKAEKTARSMELVIPKGVKWIQDGVNAIDPDNKLLALASGGSLGYDFLIVAAGIKTDWDSIPGLKESLGKEGVVSNYDYQQAPKTWQTIQNFKGGTAIFTQPAPPFKCPGAAQKILYLADDAFRKSGVRAKSHLIFCSAAPGIFPVKKYAAALNKVIARKELDMRYQTKLVEIRAETKEAVFDKGGEQEVIKYDMIHVTPPMCAPDFLKGSAISDAGGWVDVDMHTLQHKKYSNIFGIGDCTNTPNSKTAAAIKGQTPVVASNVAAALNGQVGKAAYDGYASCPLVTGYGKLVLAEFDYNMQPKETFPFDQGRERRSMYYLKKYALPKFYWDVLLKGGDLNVGGS</sequence>
<keyword evidence="5" id="KW-0274">FAD</keyword>
<dbReference type="GO" id="GO:0071949">
    <property type="term" value="F:FAD binding"/>
    <property type="evidence" value="ECO:0007669"/>
    <property type="project" value="TreeGrafter"/>
</dbReference>
<comment type="subcellular location">
    <subcellularLocation>
        <location evidence="2">Mitochondrion</location>
    </subcellularLocation>
</comment>